<evidence type="ECO:0000313" key="3">
    <source>
        <dbReference type="Proteomes" id="UP000654075"/>
    </source>
</evidence>
<proteinExistence type="predicted"/>
<gene>
    <name evidence="2" type="ORF">PGLA1383_LOCUS25921</name>
</gene>
<protein>
    <submittedName>
        <fullName evidence="2">Uncharacterized protein</fullName>
    </submittedName>
</protein>
<name>A0A813F3B4_POLGL</name>
<keyword evidence="3" id="KW-1185">Reference proteome</keyword>
<evidence type="ECO:0000256" key="1">
    <source>
        <dbReference type="SAM" id="MobiDB-lite"/>
    </source>
</evidence>
<dbReference type="EMBL" id="CAJNNV010022312">
    <property type="protein sequence ID" value="CAE8608023.1"/>
    <property type="molecule type" value="Genomic_DNA"/>
</dbReference>
<reference evidence="2" key="1">
    <citation type="submission" date="2021-02" db="EMBL/GenBank/DDBJ databases">
        <authorList>
            <person name="Dougan E. K."/>
            <person name="Rhodes N."/>
            <person name="Thang M."/>
            <person name="Chan C."/>
        </authorList>
    </citation>
    <scope>NUCLEOTIDE SEQUENCE</scope>
</reference>
<comment type="caution">
    <text evidence="2">The sequence shown here is derived from an EMBL/GenBank/DDBJ whole genome shotgun (WGS) entry which is preliminary data.</text>
</comment>
<feature type="non-terminal residue" evidence="2">
    <location>
        <position position="1"/>
    </location>
</feature>
<dbReference type="AlphaFoldDB" id="A0A813F3B4"/>
<evidence type="ECO:0000313" key="2">
    <source>
        <dbReference type="EMBL" id="CAE8608023.1"/>
    </source>
</evidence>
<organism evidence="2 3">
    <name type="scientific">Polarella glacialis</name>
    <name type="common">Dinoflagellate</name>
    <dbReference type="NCBI Taxonomy" id="89957"/>
    <lineage>
        <taxon>Eukaryota</taxon>
        <taxon>Sar</taxon>
        <taxon>Alveolata</taxon>
        <taxon>Dinophyceae</taxon>
        <taxon>Suessiales</taxon>
        <taxon>Suessiaceae</taxon>
        <taxon>Polarella</taxon>
    </lineage>
</organism>
<accession>A0A813F3B4</accession>
<feature type="region of interest" description="Disordered" evidence="1">
    <location>
        <begin position="144"/>
        <end position="176"/>
    </location>
</feature>
<feature type="non-terminal residue" evidence="2">
    <location>
        <position position="176"/>
    </location>
</feature>
<sequence>VPGAGLAEPIAGGVARRNQSLELHLSASASTSASASASTATVPVQVACWIPPHTTAIPPVAATRSVTPARSTTIPMGSLVAKQAYDASASAASRAVTRVPSVNRVMGSMMAPAGYDASSAAASRAATREGPPENAPTLASFVAPSGHAASTPRLHQAFQKAASGHAASTPRLHQTP</sequence>
<dbReference type="Proteomes" id="UP000654075">
    <property type="component" value="Unassembled WGS sequence"/>
</dbReference>